<dbReference type="InterPro" id="IPR016185">
    <property type="entry name" value="PreATP-grasp_dom_sf"/>
</dbReference>
<evidence type="ECO:0000259" key="9">
    <source>
        <dbReference type="PROSITE" id="PS50968"/>
    </source>
</evidence>
<evidence type="ECO:0000259" key="10">
    <source>
        <dbReference type="PROSITE" id="PS50975"/>
    </source>
</evidence>
<evidence type="ECO:0000313" key="13">
    <source>
        <dbReference type="EMBL" id="KOX68340.1"/>
    </source>
</evidence>
<dbReference type="EMBL" id="KQ435936">
    <property type="protein sequence ID" value="KOX68340.1"/>
    <property type="molecule type" value="Genomic_DNA"/>
</dbReference>
<keyword evidence="5 8" id="KW-0547">Nucleotide-binding</keyword>
<reference evidence="13 14" key="1">
    <citation type="submission" date="2015-07" db="EMBL/GenBank/DDBJ databases">
        <title>The genome of Melipona quadrifasciata.</title>
        <authorList>
            <person name="Pan H."/>
            <person name="Kapheim K."/>
        </authorList>
    </citation>
    <scope>NUCLEOTIDE SEQUENCE [LARGE SCALE GENOMIC DNA]</scope>
    <source>
        <strain evidence="13">0111107301</strain>
        <tissue evidence="13">Whole body</tissue>
    </source>
</reference>
<dbReference type="Pfam" id="PF02785">
    <property type="entry name" value="Biotin_carb_C"/>
    <property type="match status" value="1"/>
</dbReference>
<gene>
    <name evidence="13" type="ORF">WN51_07078</name>
</gene>
<dbReference type="Pfam" id="PF00289">
    <property type="entry name" value="Biotin_carb_N"/>
    <property type="match status" value="1"/>
</dbReference>
<accession>A0A0M8ZPA5</accession>
<dbReference type="NCBIfam" id="TIGR01235">
    <property type="entry name" value="pyruv_carbox"/>
    <property type="match status" value="1"/>
</dbReference>
<dbReference type="SUPFAM" id="SSF51246">
    <property type="entry name" value="Rudiment single hybrid motif"/>
    <property type="match status" value="1"/>
</dbReference>
<dbReference type="STRING" id="166423.A0A0M8ZPA5"/>
<dbReference type="InterPro" id="IPR013785">
    <property type="entry name" value="Aldolase_TIM"/>
</dbReference>
<dbReference type="Gene3D" id="3.10.600.10">
    <property type="entry name" value="pyruvate carboxylase f1077a mutant domain"/>
    <property type="match status" value="2"/>
</dbReference>
<dbReference type="InterPro" id="IPR005481">
    <property type="entry name" value="BC-like_N"/>
</dbReference>
<dbReference type="PROSITE" id="PS50979">
    <property type="entry name" value="BC"/>
    <property type="match status" value="1"/>
</dbReference>
<dbReference type="CDD" id="cd07937">
    <property type="entry name" value="DRE_TIM_PC_TC_5S"/>
    <property type="match status" value="1"/>
</dbReference>
<dbReference type="PANTHER" id="PTHR43778:SF2">
    <property type="entry name" value="PYRUVATE CARBOXYLASE, MITOCHONDRIAL"/>
    <property type="match status" value="1"/>
</dbReference>
<feature type="domain" description="Lipoyl-binding" evidence="9">
    <location>
        <begin position="1246"/>
        <end position="1321"/>
    </location>
</feature>
<dbReference type="Proteomes" id="UP000053105">
    <property type="component" value="Unassembled WGS sequence"/>
</dbReference>
<dbReference type="PROSITE" id="PS50968">
    <property type="entry name" value="BIOTINYL_LIPOYL"/>
    <property type="match status" value="1"/>
</dbReference>
<dbReference type="FunFam" id="3.20.20.70:FF:000033">
    <property type="entry name" value="Pyruvate carboxylase"/>
    <property type="match status" value="1"/>
</dbReference>
<dbReference type="InterPro" id="IPR005482">
    <property type="entry name" value="Biotin_COase_C"/>
</dbReference>
<keyword evidence="4" id="KW-0479">Metal-binding</keyword>
<protein>
    <recommendedName>
        <fullName evidence="2">pyruvate carboxylase</fullName>
        <ecNumber evidence="2">6.4.1.1</ecNumber>
    </recommendedName>
</protein>
<dbReference type="FunFam" id="3.40.50.20:FF:000010">
    <property type="entry name" value="Propionyl-CoA carboxylase subunit alpha"/>
    <property type="match status" value="1"/>
</dbReference>
<dbReference type="FunFam" id="2.40.50.100:FF:000003">
    <property type="entry name" value="Acetyl-CoA carboxylase biotin carboxyl carrier protein"/>
    <property type="match status" value="1"/>
</dbReference>
<dbReference type="PANTHER" id="PTHR43778">
    <property type="entry name" value="PYRUVATE CARBOXYLASE"/>
    <property type="match status" value="1"/>
</dbReference>
<dbReference type="FunFam" id="3.10.600.10:FF:000001">
    <property type="entry name" value="Pyruvate carboxylase"/>
    <property type="match status" value="1"/>
</dbReference>
<evidence type="ECO:0000256" key="4">
    <source>
        <dbReference type="ARBA" id="ARBA00022723"/>
    </source>
</evidence>
<evidence type="ECO:0000256" key="7">
    <source>
        <dbReference type="ARBA" id="ARBA00023267"/>
    </source>
</evidence>
<feature type="domain" description="ATP-grasp" evidence="10">
    <location>
        <begin position="298"/>
        <end position="492"/>
    </location>
</feature>
<evidence type="ECO:0000259" key="11">
    <source>
        <dbReference type="PROSITE" id="PS50979"/>
    </source>
</evidence>
<dbReference type="GO" id="GO:0005524">
    <property type="term" value="F:ATP binding"/>
    <property type="evidence" value="ECO:0007669"/>
    <property type="project" value="UniProtKB-UniRule"/>
</dbReference>
<feature type="domain" description="Pyruvate carboxyltransferase" evidence="12">
    <location>
        <begin position="751"/>
        <end position="1020"/>
    </location>
</feature>
<dbReference type="NCBIfam" id="NF009554">
    <property type="entry name" value="PRK12999.1"/>
    <property type="match status" value="1"/>
</dbReference>
<dbReference type="GO" id="GO:0005737">
    <property type="term" value="C:cytoplasm"/>
    <property type="evidence" value="ECO:0007669"/>
    <property type="project" value="TreeGrafter"/>
</dbReference>
<dbReference type="SUPFAM" id="SSF56059">
    <property type="entry name" value="Glutathione synthetase ATP-binding domain-like"/>
    <property type="match status" value="1"/>
</dbReference>
<organism evidence="13 14">
    <name type="scientific">Melipona quadrifasciata</name>
    <dbReference type="NCBI Taxonomy" id="166423"/>
    <lineage>
        <taxon>Eukaryota</taxon>
        <taxon>Metazoa</taxon>
        <taxon>Ecdysozoa</taxon>
        <taxon>Arthropoda</taxon>
        <taxon>Hexapoda</taxon>
        <taxon>Insecta</taxon>
        <taxon>Pterygota</taxon>
        <taxon>Neoptera</taxon>
        <taxon>Endopterygota</taxon>
        <taxon>Hymenoptera</taxon>
        <taxon>Apocrita</taxon>
        <taxon>Aculeata</taxon>
        <taxon>Apoidea</taxon>
        <taxon>Anthophila</taxon>
        <taxon>Apidae</taxon>
        <taxon>Melipona</taxon>
    </lineage>
</organism>
<dbReference type="InterPro" id="IPR005479">
    <property type="entry name" value="CPAse_ATP-bd"/>
</dbReference>
<dbReference type="InterPro" id="IPR011053">
    <property type="entry name" value="Single_hybrid_motif"/>
</dbReference>
<dbReference type="SUPFAM" id="SSF52440">
    <property type="entry name" value="PreATP-grasp domain"/>
    <property type="match status" value="1"/>
</dbReference>
<evidence type="ECO:0000259" key="12">
    <source>
        <dbReference type="PROSITE" id="PS50991"/>
    </source>
</evidence>
<evidence type="ECO:0000313" key="14">
    <source>
        <dbReference type="Proteomes" id="UP000053105"/>
    </source>
</evidence>
<dbReference type="Pfam" id="PF00682">
    <property type="entry name" value="HMGL-like"/>
    <property type="match status" value="1"/>
</dbReference>
<keyword evidence="6 8" id="KW-0067">ATP-binding</keyword>
<dbReference type="Gene3D" id="3.30.470.20">
    <property type="entry name" value="ATP-grasp fold, B domain"/>
    <property type="match status" value="1"/>
</dbReference>
<dbReference type="Pfam" id="PF00364">
    <property type="entry name" value="Biotin_lipoyl"/>
    <property type="match status" value="1"/>
</dbReference>
<dbReference type="EC" id="6.4.1.1" evidence="2"/>
<sequence>MAEDVARSCSFRNRQVKTSKLIFFREILITEIELEENLKTALSDDFVRGGVIVRSIYFVCRQMNHLTDNYCDKPLFDFSMRLIVKMLTKEIQFRAVIDRYQLGTYEKKGGDSKGGAYHVITLTTKTESRGFKVRSRRSKKQIVEMHSSRARYSLVKYKNVLQVYKVARCFGTDVQYKPIRSVLVANRGEIAIRVFRACTELGIRSVAIYSEQDKMQMHRQKADEGYLIGRGLPPVQAYLNIPEIIRVAKENDVDAIHPGYGFLSERSDFAEAVINAGIKFIGPSPKVVQQMGDKVAARQAAIDAGVPIVPGTDGPVTTSDEAMEFCMKHGLPVIFKAAYGGGGRGMRVVRQMEEVREMFDRASSEAKAAFGNGAMFIEKFIERPRHIEVQLLGDKAGNVVHLYERDCSVQRRHQKIAPAPSLDPKIRNKMTEHAVRLAKHVGYSNAGTVEFLADESGHFYFIEVNARLQVEHTVTEEITGIDLVQSQIRIAEGITLPELGMTQEKIIPQGFAIQCRVTTEDPAKNFQPDTGRIEVFRSGEGMGIRLDSASAFAGAIISPYYDSLLVKVIAHAGDLQSSCAKMNRALREFRVRGVKTNIPFLLNVLENQKFLNGNVDTYFIDENPQLFQFQQSQNRAQKLLNYIGSVLVNGPSTPLATSLKPADIKPHIPQVALDFAKFAAAEECNDPDAPENIITVYNANTVDIHIPHKRNRIKKDRTKTGVMEPPKGFRHIYKEQGPEAFARAVRQHKGLLLMDTTFRDAHQSLLATRVRSHDLLAISPFVAHKFNSLYSLENWGGATFDVALRFLHECPWERLEDMRKAIPNIPFQMLLRGANAVGYTNYPDNVVYKFCELAVQTGMDAFRVFDSLNYLPNLILGMEAAGKAGGIVEAAISYTGDVSDPKKKKYDLKYYTNLADELVKAGTHVLAIKDMAGLLKPEAACILIDAIRQKHPDVPIHVHTHDTAGAGVASMLACAESGADVVDVAVDSMSGMTSQPSMGAVVACLIGTPRDTQFDLSDVSEYSAYWEQTRTLYAPFECTTTMKSGNADVYLNEIPGGQYTNLQFQAYSLGLGEFFEDVKKAYREANLLLGDIIKVTPSSKVVGDLAQSKVLKDMPRVKGRPGASLAPLDFDALKRQLQESHPHVSYKDVMSAALYPNVTNDYLNFRDKFGPVDKLETRIFLVGPKVGEEFDVTIEKGKTLAIKTLAVAEDLTKNGEREVFFEMNGQLRSVFIKDKEAVKELHVHPKAVKGDKNQIGAPMPGTVIDIRVKVGDTVEKGAPLVVLSAMKMEMVVQAPKAGKIKTLDVTQGMRLEGDDLVLTLE</sequence>
<comment type="cofactor">
    <cofactor evidence="1">
        <name>biotin</name>
        <dbReference type="ChEBI" id="CHEBI:57586"/>
    </cofactor>
</comment>
<dbReference type="CDD" id="cd06850">
    <property type="entry name" value="biotinyl_domain"/>
    <property type="match status" value="1"/>
</dbReference>
<dbReference type="Pfam" id="PF02436">
    <property type="entry name" value="PYC_OADA"/>
    <property type="match status" value="1"/>
</dbReference>
<dbReference type="SMART" id="SM00878">
    <property type="entry name" value="Biotin_carb_C"/>
    <property type="match status" value="1"/>
</dbReference>
<dbReference type="FunFam" id="3.30.1490.20:FF:000018">
    <property type="entry name" value="Biotin carboxylase"/>
    <property type="match status" value="1"/>
</dbReference>
<keyword evidence="13" id="KW-0670">Pyruvate</keyword>
<dbReference type="InterPro" id="IPR011761">
    <property type="entry name" value="ATP-grasp"/>
</dbReference>
<name>A0A0M8ZPA5_9HYME</name>
<dbReference type="InterPro" id="IPR055268">
    <property type="entry name" value="PCB-like"/>
</dbReference>
<dbReference type="FunFam" id="3.30.470.20:FF:000012">
    <property type="entry name" value="Pyruvate carboxylase"/>
    <property type="match status" value="1"/>
</dbReference>
<dbReference type="OrthoDB" id="196847at2759"/>
<dbReference type="InterPro" id="IPR000891">
    <property type="entry name" value="PYR_CT"/>
</dbReference>
<keyword evidence="14" id="KW-1185">Reference proteome</keyword>
<keyword evidence="3" id="KW-0436">Ligase</keyword>
<dbReference type="GO" id="GO:0006094">
    <property type="term" value="P:gluconeogenesis"/>
    <property type="evidence" value="ECO:0007669"/>
    <property type="project" value="InterPro"/>
</dbReference>
<proteinExistence type="predicted"/>
<keyword evidence="7" id="KW-0092">Biotin</keyword>
<feature type="domain" description="Biotin carboxylation" evidence="11">
    <location>
        <begin position="178"/>
        <end position="625"/>
    </location>
</feature>
<dbReference type="SUPFAM" id="SSF89000">
    <property type="entry name" value="post-HMGL domain-like"/>
    <property type="match status" value="1"/>
</dbReference>
<dbReference type="PROSITE" id="PS50991">
    <property type="entry name" value="PYR_CT"/>
    <property type="match status" value="1"/>
</dbReference>
<dbReference type="InterPro" id="IPR005930">
    <property type="entry name" value="Pyruv_COase"/>
</dbReference>
<evidence type="ECO:0000256" key="5">
    <source>
        <dbReference type="ARBA" id="ARBA00022741"/>
    </source>
</evidence>
<evidence type="ECO:0000256" key="2">
    <source>
        <dbReference type="ARBA" id="ARBA00013057"/>
    </source>
</evidence>
<dbReference type="InterPro" id="IPR011054">
    <property type="entry name" value="Rudment_hybrid_motif"/>
</dbReference>
<dbReference type="GO" id="GO:0046872">
    <property type="term" value="F:metal ion binding"/>
    <property type="evidence" value="ECO:0007669"/>
    <property type="project" value="UniProtKB-KW"/>
</dbReference>
<dbReference type="InterPro" id="IPR000089">
    <property type="entry name" value="Biotin_lipoyl"/>
</dbReference>
<evidence type="ECO:0000256" key="8">
    <source>
        <dbReference type="PROSITE-ProRule" id="PRU00409"/>
    </source>
</evidence>
<dbReference type="InterPro" id="IPR011764">
    <property type="entry name" value="Biotin_carboxylation_dom"/>
</dbReference>
<dbReference type="SUPFAM" id="SSF51230">
    <property type="entry name" value="Single hybrid motif"/>
    <property type="match status" value="1"/>
</dbReference>
<dbReference type="GO" id="GO:0004736">
    <property type="term" value="F:pyruvate carboxylase activity"/>
    <property type="evidence" value="ECO:0007669"/>
    <property type="project" value="UniProtKB-EC"/>
</dbReference>
<dbReference type="Gene3D" id="3.20.20.70">
    <property type="entry name" value="Aldolase class I"/>
    <property type="match status" value="1"/>
</dbReference>
<evidence type="ECO:0000256" key="6">
    <source>
        <dbReference type="ARBA" id="ARBA00022840"/>
    </source>
</evidence>
<dbReference type="Pfam" id="PF02786">
    <property type="entry name" value="CPSase_L_D2"/>
    <property type="match status" value="1"/>
</dbReference>
<dbReference type="SUPFAM" id="SSF51569">
    <property type="entry name" value="Aldolase"/>
    <property type="match status" value="1"/>
</dbReference>
<evidence type="ECO:0000256" key="1">
    <source>
        <dbReference type="ARBA" id="ARBA00001953"/>
    </source>
</evidence>
<dbReference type="Gene3D" id="2.40.50.100">
    <property type="match status" value="1"/>
</dbReference>
<dbReference type="PROSITE" id="PS50975">
    <property type="entry name" value="ATP_GRASP"/>
    <property type="match status" value="1"/>
</dbReference>
<dbReference type="InterPro" id="IPR003379">
    <property type="entry name" value="Carboxylase_cons_dom"/>
</dbReference>
<evidence type="ECO:0000256" key="3">
    <source>
        <dbReference type="ARBA" id="ARBA00022598"/>
    </source>
</evidence>
<dbReference type="PROSITE" id="PS00867">
    <property type="entry name" value="CPSASE_2"/>
    <property type="match status" value="1"/>
</dbReference>
<dbReference type="GO" id="GO:0009374">
    <property type="term" value="F:biotin binding"/>
    <property type="evidence" value="ECO:0007669"/>
    <property type="project" value="UniProtKB-ARBA"/>
</dbReference>